<evidence type="ECO:0000313" key="1">
    <source>
        <dbReference type="EMBL" id="EIY70976.1"/>
    </source>
</evidence>
<dbReference type="InterPro" id="IPR027417">
    <property type="entry name" value="P-loop_NTPase"/>
</dbReference>
<protein>
    <recommendedName>
        <fullName evidence="3">UDP-N-acetylglucosamine kinase</fullName>
    </recommendedName>
</protein>
<dbReference type="Gene3D" id="3.40.50.300">
    <property type="entry name" value="P-loop containing nucleotide triphosphate hydrolases"/>
    <property type="match status" value="1"/>
</dbReference>
<name>I9TNE2_9BACE</name>
<dbReference type="GeneID" id="93116197"/>
<evidence type="ECO:0000313" key="2">
    <source>
        <dbReference type="Proteomes" id="UP000005150"/>
    </source>
</evidence>
<sequence length="243" mass="28278">MKRLRIFAGPNGSGKSTIIKVVTDAGVHLGLYINADEYKKELNKTHCFNFSNLNIIPSEQDFQDTYHNSLLFDSSDGKNISRLIMFNKEGFALPSEYMVNDYFTSFLADYVRNKLLGNCNKFTFETVMSHPSKLDFICKAQEMKYKVYLYFVSLSDPTLNLNRVQQRVQQGGHDVPPEKIKERYYRTMELLLDAIKLVDKAYIFDNSYSEPKLFASIENDEIKISDNIDYIPTWFQEYVLNKL</sequence>
<dbReference type="Proteomes" id="UP000005150">
    <property type="component" value="Unassembled WGS sequence"/>
</dbReference>
<reference evidence="1 2" key="1">
    <citation type="submission" date="2012-02" db="EMBL/GenBank/DDBJ databases">
        <title>The Genome Sequence of Bacteroides salyersiae CL02T12C01.</title>
        <authorList>
            <consortium name="The Broad Institute Genome Sequencing Platform"/>
            <person name="Earl A."/>
            <person name="Ward D."/>
            <person name="Feldgarden M."/>
            <person name="Gevers D."/>
            <person name="Zitomersky N.L."/>
            <person name="Coyne M.J."/>
            <person name="Comstock L.E."/>
            <person name="Young S.K."/>
            <person name="Zeng Q."/>
            <person name="Gargeya S."/>
            <person name="Fitzgerald M."/>
            <person name="Haas B."/>
            <person name="Abouelleil A."/>
            <person name="Alvarado L."/>
            <person name="Arachchi H.M."/>
            <person name="Berlin A."/>
            <person name="Chapman S.B."/>
            <person name="Gearin G."/>
            <person name="Goldberg J."/>
            <person name="Griggs A."/>
            <person name="Gujja S."/>
            <person name="Hansen M."/>
            <person name="Heiman D."/>
            <person name="Howarth C."/>
            <person name="Larimer J."/>
            <person name="Lui A."/>
            <person name="MacDonald P.J.P."/>
            <person name="McCowen C."/>
            <person name="Montmayeur A."/>
            <person name="Murphy C."/>
            <person name="Neiman D."/>
            <person name="Pearson M."/>
            <person name="Priest M."/>
            <person name="Roberts A."/>
            <person name="Saif S."/>
            <person name="Shea T."/>
            <person name="Sisk P."/>
            <person name="Stolte C."/>
            <person name="Sykes S."/>
            <person name="Wortman J."/>
            <person name="Nusbaum C."/>
            <person name="Birren B."/>
        </authorList>
    </citation>
    <scope>NUCLEOTIDE SEQUENCE [LARGE SCALE GENOMIC DNA]</scope>
    <source>
        <strain evidence="1 2">CL02T12C01</strain>
    </source>
</reference>
<dbReference type="PANTHER" id="PTHR39206:SF1">
    <property type="entry name" value="SLL8004 PROTEIN"/>
    <property type="match status" value="1"/>
</dbReference>
<proteinExistence type="predicted"/>
<dbReference type="SUPFAM" id="SSF52540">
    <property type="entry name" value="P-loop containing nucleoside triphosphate hydrolases"/>
    <property type="match status" value="1"/>
</dbReference>
<organism evidence="1 2">
    <name type="scientific">Bacteroides salyersiae CL02T12C01</name>
    <dbReference type="NCBI Taxonomy" id="997887"/>
    <lineage>
        <taxon>Bacteria</taxon>
        <taxon>Pseudomonadati</taxon>
        <taxon>Bacteroidota</taxon>
        <taxon>Bacteroidia</taxon>
        <taxon>Bacteroidales</taxon>
        <taxon>Bacteroidaceae</taxon>
        <taxon>Bacteroides</taxon>
    </lineage>
</organism>
<dbReference type="AlphaFoldDB" id="I9TNE2"/>
<comment type="caution">
    <text evidence="1">The sequence shown here is derived from an EMBL/GenBank/DDBJ whole genome shotgun (WGS) entry which is preliminary data.</text>
</comment>
<dbReference type="EMBL" id="AGXV01000003">
    <property type="protein sequence ID" value="EIY70976.1"/>
    <property type="molecule type" value="Genomic_DNA"/>
</dbReference>
<accession>I9TNE2</accession>
<dbReference type="RefSeq" id="WP_007478467.1">
    <property type="nucleotide sequence ID" value="NZ_JH724307.1"/>
</dbReference>
<dbReference type="OrthoDB" id="9791543at2"/>
<dbReference type="HOGENOM" id="CLU_094497_1_2_10"/>
<dbReference type="PANTHER" id="PTHR39206">
    <property type="entry name" value="SLL8004 PROTEIN"/>
    <property type="match status" value="1"/>
</dbReference>
<dbReference type="PATRIC" id="fig|997887.3.peg.311"/>
<keyword evidence="2" id="KW-1185">Reference proteome</keyword>
<gene>
    <name evidence="1" type="ORF">HMPREF1071_00293</name>
</gene>
<evidence type="ECO:0008006" key="3">
    <source>
        <dbReference type="Google" id="ProtNLM"/>
    </source>
</evidence>